<dbReference type="SFLD" id="SFLDS00003">
    <property type="entry name" value="Haloacid_Dehalogenase"/>
    <property type="match status" value="1"/>
</dbReference>
<dbReference type="GO" id="GO:0016787">
    <property type="term" value="F:hydrolase activity"/>
    <property type="evidence" value="ECO:0007669"/>
    <property type="project" value="UniProtKB-KW"/>
</dbReference>
<evidence type="ECO:0000256" key="1">
    <source>
        <dbReference type="ARBA" id="ARBA00022801"/>
    </source>
</evidence>
<dbReference type="SFLD" id="SFLDG01129">
    <property type="entry name" value="C1.5:_HAD__Beta-PGM__Phosphata"/>
    <property type="match status" value="1"/>
</dbReference>
<dbReference type="AlphaFoldDB" id="A0AB39TE19"/>
<protein>
    <submittedName>
        <fullName evidence="2">HAD family hydrolase</fullName>
        <ecNumber evidence="2">3.1.3.-</ecNumber>
    </submittedName>
</protein>
<dbReference type="NCBIfam" id="TIGR01509">
    <property type="entry name" value="HAD-SF-IA-v3"/>
    <property type="match status" value="1"/>
</dbReference>
<dbReference type="NCBIfam" id="TIGR01549">
    <property type="entry name" value="HAD-SF-IA-v1"/>
    <property type="match status" value="1"/>
</dbReference>
<keyword evidence="1 2" id="KW-0378">Hydrolase</keyword>
<proteinExistence type="predicted"/>
<dbReference type="InterPro" id="IPR036412">
    <property type="entry name" value="HAD-like_sf"/>
</dbReference>
<dbReference type="Gene3D" id="3.40.50.1000">
    <property type="entry name" value="HAD superfamily/HAD-like"/>
    <property type="match status" value="1"/>
</dbReference>
<dbReference type="RefSeq" id="WP_369148905.1">
    <property type="nucleotide sequence ID" value="NZ_CP163444.1"/>
</dbReference>
<dbReference type="PRINTS" id="PR00413">
    <property type="entry name" value="HADHALOGNASE"/>
</dbReference>
<dbReference type="Pfam" id="PF00702">
    <property type="entry name" value="Hydrolase"/>
    <property type="match status" value="1"/>
</dbReference>
<dbReference type="EC" id="3.1.3.-" evidence="2"/>
<dbReference type="EMBL" id="CP163444">
    <property type="protein sequence ID" value="XDQ76310.1"/>
    <property type="molecule type" value="Genomic_DNA"/>
</dbReference>
<dbReference type="SUPFAM" id="SSF56784">
    <property type="entry name" value="HAD-like"/>
    <property type="match status" value="1"/>
</dbReference>
<evidence type="ECO:0000313" key="2">
    <source>
        <dbReference type="EMBL" id="XDQ76310.1"/>
    </source>
</evidence>
<organism evidence="2">
    <name type="scientific">Streptomyces sp. R44</name>
    <dbReference type="NCBI Taxonomy" id="3238633"/>
    <lineage>
        <taxon>Bacteria</taxon>
        <taxon>Bacillati</taxon>
        <taxon>Actinomycetota</taxon>
        <taxon>Actinomycetes</taxon>
        <taxon>Kitasatosporales</taxon>
        <taxon>Streptomycetaceae</taxon>
        <taxon>Streptomyces</taxon>
    </lineage>
</organism>
<dbReference type="InterPro" id="IPR051540">
    <property type="entry name" value="S-2-haloacid_dehalogenase"/>
</dbReference>
<dbReference type="PANTHER" id="PTHR43316:SF3">
    <property type="entry name" value="HALOACID DEHALOGENASE, TYPE II (AFU_ORTHOLOGUE AFUA_2G07750)-RELATED"/>
    <property type="match status" value="1"/>
</dbReference>
<accession>A0AB39TE19</accession>
<dbReference type="InterPro" id="IPR006439">
    <property type="entry name" value="HAD-SF_hydro_IA"/>
</dbReference>
<reference evidence="2" key="1">
    <citation type="submission" date="2024-07" db="EMBL/GenBank/DDBJ databases">
        <authorList>
            <person name="Yu S.T."/>
        </authorList>
    </citation>
    <scope>NUCLEOTIDE SEQUENCE</scope>
    <source>
        <strain evidence="2">R44</strain>
    </source>
</reference>
<sequence length="247" mass="26563">MLVPPGIGAVVLDFYGTLVRMVEPLPPDHRGVFARRGLAAQGELWGDQWSVGPGEGEEHTAHSADESAYVTWERDRLRRRARACGVPEEALDGLVEELDRAMKAVRLALFADVRESLAALRRRGLLVGVCSNWYWDLEDRVAEVGLGDTVDLVVGSARTGARKPHPLIYRAVLERCALPAERVLFVGDMWVPDVLGPLAAGMRAVHLWRPDRAVDGIAPPLPEGAARIAGLRELTGGGGAGGRGGCG</sequence>
<dbReference type="InterPro" id="IPR023214">
    <property type="entry name" value="HAD_sf"/>
</dbReference>
<dbReference type="PANTHER" id="PTHR43316">
    <property type="entry name" value="HYDROLASE, HALOACID DELAHOGENASE-RELATED"/>
    <property type="match status" value="1"/>
</dbReference>
<gene>
    <name evidence="2" type="ORF">AB5J54_39920</name>
</gene>
<name>A0AB39TE19_9ACTN</name>